<protein>
    <submittedName>
        <fullName evidence="2">YlxR family protein</fullName>
    </submittedName>
</protein>
<gene>
    <name evidence="2" type="ORF">QP460_008640</name>
</gene>
<reference evidence="2" key="2">
    <citation type="submission" date="2024-05" db="EMBL/GenBank/DDBJ databases">
        <authorList>
            <person name="Wolfe A."/>
        </authorList>
    </citation>
    <scope>NUCLEOTIDE SEQUENCE</scope>
    <source>
        <strain evidence="2">UMB1064</strain>
    </source>
</reference>
<dbReference type="Pfam" id="PF04296">
    <property type="entry name" value="YlxR"/>
    <property type="match status" value="1"/>
</dbReference>
<dbReference type="PANTHER" id="PTHR34215:SF1">
    <property type="entry name" value="YLXR DOMAIN-CONTAINING PROTEIN"/>
    <property type="match status" value="1"/>
</dbReference>
<dbReference type="AlphaFoldDB" id="A0AAW9SZM3"/>
<dbReference type="PANTHER" id="PTHR34215">
    <property type="entry name" value="BLL0784 PROTEIN"/>
    <property type="match status" value="1"/>
</dbReference>
<feature type="domain" description="YlxR" evidence="1">
    <location>
        <begin position="20"/>
        <end position="89"/>
    </location>
</feature>
<name>A0AAW9SZM3_CORAY</name>
<dbReference type="Proteomes" id="UP001223646">
    <property type="component" value="Unassembled WGS sequence"/>
</dbReference>
<dbReference type="InterPro" id="IPR035931">
    <property type="entry name" value="YlxR-like_sf"/>
</dbReference>
<dbReference type="InterPro" id="IPR007393">
    <property type="entry name" value="YlxR_dom"/>
</dbReference>
<proteinExistence type="predicted"/>
<dbReference type="InterPro" id="IPR037465">
    <property type="entry name" value="YlxR"/>
</dbReference>
<dbReference type="Gene3D" id="3.30.1230.10">
    <property type="entry name" value="YlxR-like"/>
    <property type="match status" value="1"/>
</dbReference>
<organism evidence="2 3">
    <name type="scientific">Corynebacterium amycolatum</name>
    <dbReference type="NCBI Taxonomy" id="43765"/>
    <lineage>
        <taxon>Bacteria</taxon>
        <taxon>Bacillati</taxon>
        <taxon>Actinomycetota</taxon>
        <taxon>Actinomycetes</taxon>
        <taxon>Mycobacteriales</taxon>
        <taxon>Corynebacteriaceae</taxon>
        <taxon>Corynebacterium</taxon>
    </lineage>
</organism>
<dbReference type="SUPFAM" id="SSF64376">
    <property type="entry name" value="YlxR-like"/>
    <property type="match status" value="1"/>
</dbReference>
<evidence type="ECO:0000259" key="1">
    <source>
        <dbReference type="Pfam" id="PF04296"/>
    </source>
</evidence>
<accession>A0AAW9SZM3</accession>
<dbReference type="EMBL" id="JASOOY020000030">
    <property type="protein sequence ID" value="MEO3717656.1"/>
    <property type="molecule type" value="Genomic_DNA"/>
</dbReference>
<dbReference type="RefSeq" id="WP_070852331.1">
    <property type="nucleotide sequence ID" value="NZ_JAFJMG010000028.1"/>
</dbReference>
<evidence type="ECO:0000313" key="2">
    <source>
        <dbReference type="EMBL" id="MEO3717656.1"/>
    </source>
</evidence>
<sequence>MTASRVTNPNSTTHTPAPTRTCIATKQRRNCSELLRIVATTRSDGSVAVVADPRRRMQGRGAWITPTLKAWEIADKRRAFGRALKVSTQVDAFPVKQFIATHYEVAEVFAPADDVRVAKQGGRKNDTRKT</sequence>
<comment type="caution">
    <text evidence="2">The sequence shown here is derived from an EMBL/GenBank/DDBJ whole genome shotgun (WGS) entry which is preliminary data.</text>
</comment>
<reference evidence="2" key="1">
    <citation type="submission" date="2023-05" db="EMBL/GenBank/DDBJ databases">
        <authorList>
            <person name="Du J."/>
        </authorList>
    </citation>
    <scope>NUCLEOTIDE SEQUENCE</scope>
    <source>
        <strain evidence="2">UMB1064</strain>
    </source>
</reference>
<evidence type="ECO:0000313" key="3">
    <source>
        <dbReference type="Proteomes" id="UP001223646"/>
    </source>
</evidence>